<keyword evidence="2 3" id="KW-0040">ANK repeat</keyword>
<organism evidence="4 5">
    <name type="scientific">Periplaneta americana</name>
    <name type="common">American cockroach</name>
    <name type="synonym">Blatta americana</name>
    <dbReference type="NCBI Taxonomy" id="6978"/>
    <lineage>
        <taxon>Eukaryota</taxon>
        <taxon>Metazoa</taxon>
        <taxon>Ecdysozoa</taxon>
        <taxon>Arthropoda</taxon>
        <taxon>Hexapoda</taxon>
        <taxon>Insecta</taxon>
        <taxon>Pterygota</taxon>
        <taxon>Neoptera</taxon>
        <taxon>Polyneoptera</taxon>
        <taxon>Dictyoptera</taxon>
        <taxon>Blattodea</taxon>
        <taxon>Blattoidea</taxon>
        <taxon>Blattidae</taxon>
        <taxon>Blattinae</taxon>
        <taxon>Periplaneta</taxon>
    </lineage>
</organism>
<feature type="repeat" description="ANK" evidence="3">
    <location>
        <begin position="190"/>
        <end position="222"/>
    </location>
</feature>
<name>A0ABQ8TPR4_PERAM</name>
<reference evidence="4 5" key="1">
    <citation type="journal article" date="2022" name="Allergy">
        <title>Genome assembly and annotation of Periplaneta americana reveal a comprehensive cockroach allergen profile.</title>
        <authorList>
            <person name="Wang L."/>
            <person name="Xiong Q."/>
            <person name="Saelim N."/>
            <person name="Wang L."/>
            <person name="Nong W."/>
            <person name="Wan A.T."/>
            <person name="Shi M."/>
            <person name="Liu X."/>
            <person name="Cao Q."/>
            <person name="Hui J.H.L."/>
            <person name="Sookrung N."/>
            <person name="Leung T.F."/>
            <person name="Tungtrongchitr A."/>
            <person name="Tsui S.K.W."/>
        </authorList>
    </citation>
    <scope>NUCLEOTIDE SEQUENCE [LARGE SCALE GENOMIC DNA]</scope>
    <source>
        <strain evidence="4">PWHHKU_190912</strain>
    </source>
</reference>
<gene>
    <name evidence="4" type="ORF">ANN_00050</name>
</gene>
<dbReference type="Proteomes" id="UP001148838">
    <property type="component" value="Unassembled WGS sequence"/>
</dbReference>
<dbReference type="PRINTS" id="PR01415">
    <property type="entry name" value="ANKYRIN"/>
</dbReference>
<dbReference type="PANTHER" id="PTHR24171:SF9">
    <property type="entry name" value="ANKYRIN REPEAT DOMAIN-CONTAINING PROTEIN 39"/>
    <property type="match status" value="1"/>
</dbReference>
<dbReference type="SMART" id="SM00248">
    <property type="entry name" value="ANK"/>
    <property type="match status" value="4"/>
</dbReference>
<comment type="caution">
    <text evidence="4">The sequence shown here is derived from an EMBL/GenBank/DDBJ whole genome shotgun (WGS) entry which is preliminary data.</text>
</comment>
<evidence type="ECO:0000256" key="2">
    <source>
        <dbReference type="ARBA" id="ARBA00023043"/>
    </source>
</evidence>
<accession>A0ABQ8TPR4</accession>
<dbReference type="SUPFAM" id="SSF48403">
    <property type="entry name" value="Ankyrin repeat"/>
    <property type="match status" value="1"/>
</dbReference>
<dbReference type="InterPro" id="IPR036770">
    <property type="entry name" value="Ankyrin_rpt-contain_sf"/>
</dbReference>
<evidence type="ECO:0000256" key="3">
    <source>
        <dbReference type="PROSITE-ProRule" id="PRU00023"/>
    </source>
</evidence>
<evidence type="ECO:0000313" key="4">
    <source>
        <dbReference type="EMBL" id="KAJ4448660.1"/>
    </source>
</evidence>
<feature type="repeat" description="ANK" evidence="3">
    <location>
        <begin position="93"/>
        <end position="119"/>
    </location>
</feature>
<sequence>MRTGPPSRGSTFVGRYFIRKMEEERKLKLEMEQKLQLQEETEAEQRYQEIVKLFRSVPGNDLDRAIAAAMNGNAAAMQFLIDTGIEVEMTDSDGKTLLHLASEAGHTDTVQVLLNAGKNAAENVPTAAGGRHAEDRKLLPVARAQVKKERVGSAPYYINPPLLLAARGGHLKVCELLLSFGTDVNTRGQCNMTALHFAARGGHLDVCELLVSKGADMNMKENFFYKTPLDMAIIAILYASLYGPPIRCGM</sequence>
<keyword evidence="1" id="KW-0677">Repeat</keyword>
<dbReference type="PROSITE" id="PS50297">
    <property type="entry name" value="ANK_REP_REGION"/>
    <property type="match status" value="3"/>
</dbReference>
<feature type="repeat" description="ANK" evidence="3">
    <location>
        <begin position="161"/>
        <end position="189"/>
    </location>
</feature>
<evidence type="ECO:0000256" key="1">
    <source>
        <dbReference type="ARBA" id="ARBA00022737"/>
    </source>
</evidence>
<proteinExistence type="predicted"/>
<dbReference type="Pfam" id="PF12796">
    <property type="entry name" value="Ank_2"/>
    <property type="match status" value="2"/>
</dbReference>
<dbReference type="PANTHER" id="PTHR24171">
    <property type="entry name" value="ANKYRIN REPEAT DOMAIN-CONTAINING PROTEIN 39-RELATED"/>
    <property type="match status" value="1"/>
</dbReference>
<dbReference type="PROSITE" id="PS50088">
    <property type="entry name" value="ANK_REPEAT"/>
    <property type="match status" value="3"/>
</dbReference>
<evidence type="ECO:0000313" key="5">
    <source>
        <dbReference type="Proteomes" id="UP001148838"/>
    </source>
</evidence>
<protein>
    <submittedName>
        <fullName evidence="4">Uncharacterized protein</fullName>
    </submittedName>
</protein>
<dbReference type="InterPro" id="IPR002110">
    <property type="entry name" value="Ankyrin_rpt"/>
</dbReference>
<dbReference type="Gene3D" id="1.25.40.20">
    <property type="entry name" value="Ankyrin repeat-containing domain"/>
    <property type="match status" value="2"/>
</dbReference>
<dbReference type="EMBL" id="JAJSOF020000003">
    <property type="protein sequence ID" value="KAJ4448660.1"/>
    <property type="molecule type" value="Genomic_DNA"/>
</dbReference>
<keyword evidence="5" id="KW-1185">Reference proteome</keyword>